<evidence type="ECO:0000256" key="6">
    <source>
        <dbReference type="ARBA" id="ARBA00023170"/>
    </source>
</evidence>
<reference evidence="8 9" key="1">
    <citation type="submission" date="2024-04" db="EMBL/GenBank/DDBJ databases">
        <title>Genome assembly C_amara_ONT_v2.</title>
        <authorList>
            <person name="Yant L."/>
            <person name="Moore C."/>
            <person name="Slenker M."/>
        </authorList>
    </citation>
    <scope>NUCLEOTIDE SEQUENCE [LARGE SCALE GENOMIC DNA]</scope>
    <source>
        <tissue evidence="8">Leaf</tissue>
    </source>
</reference>
<keyword evidence="4" id="KW-1133">Transmembrane helix</keyword>
<keyword evidence="7" id="KW-0325">Glycoprotein</keyword>
<dbReference type="GO" id="GO:0016020">
    <property type="term" value="C:membrane"/>
    <property type="evidence" value="ECO:0007669"/>
    <property type="project" value="UniProtKB-SubCell"/>
</dbReference>
<evidence type="ECO:0000313" key="8">
    <source>
        <dbReference type="EMBL" id="KAL1222309.1"/>
    </source>
</evidence>
<evidence type="ECO:0000256" key="7">
    <source>
        <dbReference type="ARBA" id="ARBA00023180"/>
    </source>
</evidence>
<keyword evidence="9" id="KW-1185">Reference proteome</keyword>
<dbReference type="InterPro" id="IPR001611">
    <property type="entry name" value="Leu-rich_rpt"/>
</dbReference>
<proteinExistence type="predicted"/>
<dbReference type="Pfam" id="PF00560">
    <property type="entry name" value="LRR_1"/>
    <property type="match status" value="4"/>
</dbReference>
<dbReference type="Gene3D" id="3.80.10.10">
    <property type="entry name" value="Ribonuclease Inhibitor"/>
    <property type="match status" value="1"/>
</dbReference>
<dbReference type="InterPro" id="IPR032675">
    <property type="entry name" value="LRR_dom_sf"/>
</dbReference>
<accession>A0ABD1BZ05</accession>
<evidence type="ECO:0000256" key="5">
    <source>
        <dbReference type="ARBA" id="ARBA00023136"/>
    </source>
</evidence>
<keyword evidence="6" id="KW-0675">Receptor</keyword>
<sequence length="184" mass="20522">MDYLSGANNNFTGNIPSFICALCTLTILDLSNNQFNGSIPRCMGNFSSTLRTLNLRKNRLSGDLPENISASIKSLDIGHNQLVGKLPRSLVHISFLEVFNVESNIINDTFPFWLSSLQELQVLVLRSNAFHGQIGQARFSKLRIIDISSNHFNGTLPSDCFENWTAMLSLGKKEDQFNGEYMGT</sequence>
<evidence type="ECO:0000313" key="9">
    <source>
        <dbReference type="Proteomes" id="UP001558713"/>
    </source>
</evidence>
<organism evidence="8 9">
    <name type="scientific">Cardamine amara subsp. amara</name>
    <dbReference type="NCBI Taxonomy" id="228776"/>
    <lineage>
        <taxon>Eukaryota</taxon>
        <taxon>Viridiplantae</taxon>
        <taxon>Streptophyta</taxon>
        <taxon>Embryophyta</taxon>
        <taxon>Tracheophyta</taxon>
        <taxon>Spermatophyta</taxon>
        <taxon>Magnoliopsida</taxon>
        <taxon>eudicotyledons</taxon>
        <taxon>Gunneridae</taxon>
        <taxon>Pentapetalae</taxon>
        <taxon>rosids</taxon>
        <taxon>malvids</taxon>
        <taxon>Brassicales</taxon>
        <taxon>Brassicaceae</taxon>
        <taxon>Cardamineae</taxon>
        <taxon>Cardamine</taxon>
    </lineage>
</organism>
<keyword evidence="3" id="KW-0732">Signal</keyword>
<keyword evidence="5" id="KW-0472">Membrane</keyword>
<dbReference type="AlphaFoldDB" id="A0ABD1BZ05"/>
<name>A0ABD1BZ05_CARAN</name>
<dbReference type="SUPFAM" id="SSF52058">
    <property type="entry name" value="L domain-like"/>
    <property type="match status" value="1"/>
</dbReference>
<protein>
    <submittedName>
        <fullName evidence="8">Receptor-like protein 33</fullName>
    </submittedName>
</protein>
<evidence type="ECO:0000256" key="1">
    <source>
        <dbReference type="ARBA" id="ARBA00004479"/>
    </source>
</evidence>
<gene>
    <name evidence="8" type="ORF">V5N11_012776</name>
</gene>
<evidence type="ECO:0000256" key="3">
    <source>
        <dbReference type="ARBA" id="ARBA00022729"/>
    </source>
</evidence>
<dbReference type="PANTHER" id="PTHR48061:SF46">
    <property type="entry name" value="LEUCINE-RICH REPEAT-CONTAINING N-TERMINAL PLANT-TYPE DOMAIN-CONTAINING PROTEIN"/>
    <property type="match status" value="1"/>
</dbReference>
<dbReference type="InterPro" id="IPR046956">
    <property type="entry name" value="RLP23-like"/>
</dbReference>
<evidence type="ECO:0000256" key="2">
    <source>
        <dbReference type="ARBA" id="ARBA00022692"/>
    </source>
</evidence>
<keyword evidence="2" id="KW-0812">Transmembrane</keyword>
<evidence type="ECO:0000256" key="4">
    <source>
        <dbReference type="ARBA" id="ARBA00022989"/>
    </source>
</evidence>
<dbReference type="Proteomes" id="UP001558713">
    <property type="component" value="Unassembled WGS sequence"/>
</dbReference>
<comment type="caution">
    <text evidence="8">The sequence shown here is derived from an EMBL/GenBank/DDBJ whole genome shotgun (WGS) entry which is preliminary data.</text>
</comment>
<dbReference type="PANTHER" id="PTHR48061">
    <property type="entry name" value="LEUCINE-RICH REPEAT RECEPTOR PROTEIN KINASE EMS1-LIKE-RELATED"/>
    <property type="match status" value="1"/>
</dbReference>
<comment type="subcellular location">
    <subcellularLocation>
        <location evidence="1">Membrane</location>
        <topology evidence="1">Single-pass type I membrane protein</topology>
    </subcellularLocation>
</comment>
<dbReference type="EMBL" id="JBANAX010000101">
    <property type="protein sequence ID" value="KAL1222309.1"/>
    <property type="molecule type" value="Genomic_DNA"/>
</dbReference>